<evidence type="ECO:0000256" key="7">
    <source>
        <dbReference type="ARBA" id="ARBA00023027"/>
    </source>
</evidence>
<evidence type="ECO:0000256" key="1">
    <source>
        <dbReference type="ARBA" id="ARBA00005188"/>
    </source>
</evidence>
<dbReference type="FunFam" id="3.40.50.620:FF:000106">
    <property type="entry name" value="Glutamine-dependent NAD(+) synthetase"/>
    <property type="match status" value="1"/>
</dbReference>
<comment type="pathway">
    <text evidence="1">Cofactor biosynthesis; NAD(+) biosynthesis; NAD(+) from deamido-NAD(+) (L-Gln route): step 1/1.</text>
</comment>
<evidence type="ECO:0000256" key="3">
    <source>
        <dbReference type="ARBA" id="ARBA00012743"/>
    </source>
</evidence>
<dbReference type="AlphaFoldDB" id="A0A3B1D873"/>
<dbReference type="GO" id="GO:0003952">
    <property type="term" value="F:NAD+ synthase (glutamine-hydrolyzing) activity"/>
    <property type="evidence" value="ECO:0007669"/>
    <property type="project" value="UniProtKB-EC"/>
</dbReference>
<dbReference type="GO" id="GO:0004359">
    <property type="term" value="F:glutaminase activity"/>
    <property type="evidence" value="ECO:0007669"/>
    <property type="project" value="InterPro"/>
</dbReference>
<dbReference type="InterPro" id="IPR036526">
    <property type="entry name" value="C-N_Hydrolase_sf"/>
</dbReference>
<dbReference type="InterPro" id="IPR003694">
    <property type="entry name" value="NAD_synthase"/>
</dbReference>
<dbReference type="InterPro" id="IPR014445">
    <property type="entry name" value="Gln-dep_NAD_synthase"/>
</dbReference>
<evidence type="ECO:0000259" key="8">
    <source>
        <dbReference type="PROSITE" id="PS50263"/>
    </source>
</evidence>
<dbReference type="Pfam" id="PF00795">
    <property type="entry name" value="CN_hydrolase"/>
    <property type="match status" value="1"/>
</dbReference>
<dbReference type="Pfam" id="PF02540">
    <property type="entry name" value="NAD_synthase"/>
    <property type="match status" value="1"/>
</dbReference>
<keyword evidence="5" id="KW-0547">Nucleotide-binding</keyword>
<dbReference type="PIRSF" id="PIRSF006630">
    <property type="entry name" value="NADS_GAT"/>
    <property type="match status" value="1"/>
</dbReference>
<dbReference type="GO" id="GO:0016740">
    <property type="term" value="F:transferase activity"/>
    <property type="evidence" value="ECO:0007669"/>
    <property type="project" value="UniProtKB-KW"/>
</dbReference>
<organism evidence="9">
    <name type="scientific">hydrothermal vent metagenome</name>
    <dbReference type="NCBI Taxonomy" id="652676"/>
    <lineage>
        <taxon>unclassified sequences</taxon>
        <taxon>metagenomes</taxon>
        <taxon>ecological metagenomes</taxon>
    </lineage>
</organism>
<dbReference type="NCBIfam" id="TIGR00552">
    <property type="entry name" value="nadE"/>
    <property type="match status" value="1"/>
</dbReference>
<dbReference type="CDD" id="cd00553">
    <property type="entry name" value="NAD_synthase"/>
    <property type="match status" value="1"/>
</dbReference>
<dbReference type="GO" id="GO:0005737">
    <property type="term" value="C:cytoplasm"/>
    <property type="evidence" value="ECO:0007669"/>
    <property type="project" value="InterPro"/>
</dbReference>
<gene>
    <name evidence="9" type="ORF">MNBD_NITROSPIRAE01-1043</name>
</gene>
<accession>A0A3B1D873</accession>
<dbReference type="Gene3D" id="3.40.50.620">
    <property type="entry name" value="HUPs"/>
    <property type="match status" value="1"/>
</dbReference>
<keyword evidence="9" id="KW-0315">Glutamine amidotransferase</keyword>
<reference evidence="9" key="1">
    <citation type="submission" date="2018-06" db="EMBL/GenBank/DDBJ databases">
        <authorList>
            <person name="Zhirakovskaya E."/>
        </authorList>
    </citation>
    <scope>NUCLEOTIDE SEQUENCE</scope>
</reference>
<dbReference type="GO" id="GO:0005524">
    <property type="term" value="F:ATP binding"/>
    <property type="evidence" value="ECO:0007669"/>
    <property type="project" value="UniProtKB-KW"/>
</dbReference>
<comment type="similarity">
    <text evidence="2">In the C-terminal section; belongs to the NAD synthetase family.</text>
</comment>
<feature type="domain" description="CN hydrolase" evidence="8">
    <location>
        <begin position="1"/>
        <end position="245"/>
    </location>
</feature>
<evidence type="ECO:0000256" key="5">
    <source>
        <dbReference type="ARBA" id="ARBA00022741"/>
    </source>
</evidence>
<dbReference type="NCBIfam" id="NF010588">
    <property type="entry name" value="PRK13981.1"/>
    <property type="match status" value="1"/>
</dbReference>
<dbReference type="SUPFAM" id="SSF56317">
    <property type="entry name" value="Carbon-nitrogen hydrolase"/>
    <property type="match status" value="1"/>
</dbReference>
<dbReference type="PROSITE" id="PS50263">
    <property type="entry name" value="CN_HYDROLASE"/>
    <property type="match status" value="1"/>
</dbReference>
<keyword evidence="7" id="KW-0520">NAD</keyword>
<sequence length="590" mass="65310">MAQINSTVGDFSGNFKKIAGAIEAAKKAEVDLIAFPEMAITGYPPEDLLLKPAFISDNLKVLHDLIPLAQGLTIVLGFVDRPESDDVSQKAVKYNAAAVIHKGHLEGVYHKICLPNYGVFDENRYFKAGKSVPVFTRDGLKIAVNICEDIWHKNGPTALQALSGGAELIVNINASPYQMGKGAAREEMLSQRAAENAVCIAYVNMVGGQDELVFDGGSLVMDARGNLLARAPRFTEDLSIIDLSDEVLSQARKNRLKPAAIDVLHLKKWVFLDLQKRKTRKAATFSIAKNESSDAEVYKALVLGLSDYMGKNRFKKGVIAISGGIDSALTAAIAVDALGVENVVGVFMPSRYTSPESVEDAEALAENLGIRLMTYSIENPFASFLDLLSTTFEGKDVDITEENLQARIRGNIMMALSNKFSWLVLTTGNKSEMSVGYATLYGDMAGGFAVIKDLWKTAVYRLSEMRNDKKEVIPRRTIDRPPTAELRPDQCDQDSLPPYEVLDAILQAYVEAHQHREEIVAMGFELETVSKVLKLVDSSEFKRRQAPVGIKITSRALGKDRRMPITNRYRRFYQQEEQESNYKPKREKIA</sequence>
<evidence type="ECO:0000256" key="6">
    <source>
        <dbReference type="ARBA" id="ARBA00022840"/>
    </source>
</evidence>
<dbReference type="EMBL" id="UOGF01000071">
    <property type="protein sequence ID" value="VAX31110.1"/>
    <property type="molecule type" value="Genomic_DNA"/>
</dbReference>
<evidence type="ECO:0000256" key="2">
    <source>
        <dbReference type="ARBA" id="ARBA00007145"/>
    </source>
</evidence>
<dbReference type="GO" id="GO:0009435">
    <property type="term" value="P:NAD+ biosynthetic process"/>
    <property type="evidence" value="ECO:0007669"/>
    <property type="project" value="UniProtKB-UniPathway"/>
</dbReference>
<dbReference type="PANTHER" id="PTHR23090:SF9">
    <property type="entry name" value="GLUTAMINE-DEPENDENT NAD(+) SYNTHETASE"/>
    <property type="match status" value="1"/>
</dbReference>
<dbReference type="InterPro" id="IPR014729">
    <property type="entry name" value="Rossmann-like_a/b/a_fold"/>
</dbReference>
<proteinExistence type="inferred from homology"/>
<evidence type="ECO:0000313" key="9">
    <source>
        <dbReference type="EMBL" id="VAX31110.1"/>
    </source>
</evidence>
<protein>
    <recommendedName>
        <fullName evidence="3">NAD(+) synthase (glutamine-hydrolyzing)</fullName>
        <ecNumber evidence="3">6.3.5.1</ecNumber>
    </recommendedName>
</protein>
<dbReference type="PANTHER" id="PTHR23090">
    <property type="entry name" value="NH 3 /GLUTAMINE-DEPENDENT NAD + SYNTHETASE"/>
    <property type="match status" value="1"/>
</dbReference>
<keyword evidence="6" id="KW-0067">ATP-binding</keyword>
<keyword evidence="4 9" id="KW-0436">Ligase</keyword>
<dbReference type="SUPFAM" id="SSF52402">
    <property type="entry name" value="Adenine nucleotide alpha hydrolases-like"/>
    <property type="match status" value="1"/>
</dbReference>
<dbReference type="Gene3D" id="3.60.110.10">
    <property type="entry name" value="Carbon-nitrogen hydrolase"/>
    <property type="match status" value="1"/>
</dbReference>
<dbReference type="EC" id="6.3.5.1" evidence="3"/>
<dbReference type="CDD" id="cd07570">
    <property type="entry name" value="GAT_Gln-NAD-synth"/>
    <property type="match status" value="1"/>
</dbReference>
<dbReference type="InterPro" id="IPR003010">
    <property type="entry name" value="C-N_Hydrolase"/>
</dbReference>
<keyword evidence="9" id="KW-0808">Transferase</keyword>
<dbReference type="HAMAP" id="MF_02090">
    <property type="entry name" value="NadE_glutamine_dep"/>
    <property type="match status" value="1"/>
</dbReference>
<dbReference type="InterPro" id="IPR022310">
    <property type="entry name" value="NAD/GMP_synthase"/>
</dbReference>
<evidence type="ECO:0000256" key="4">
    <source>
        <dbReference type="ARBA" id="ARBA00022598"/>
    </source>
</evidence>
<name>A0A3B1D873_9ZZZZ</name>
<dbReference type="UniPathway" id="UPA00253">
    <property type="reaction ID" value="UER00334"/>
</dbReference>